<dbReference type="Gene3D" id="3.30.300.30">
    <property type="match status" value="1"/>
</dbReference>
<evidence type="ECO:0000259" key="3">
    <source>
        <dbReference type="Pfam" id="PF13193"/>
    </source>
</evidence>
<dbReference type="GO" id="GO:0016878">
    <property type="term" value="F:acid-thiol ligase activity"/>
    <property type="evidence" value="ECO:0007669"/>
    <property type="project" value="TreeGrafter"/>
</dbReference>
<dbReference type="GO" id="GO:0005524">
    <property type="term" value="F:ATP binding"/>
    <property type="evidence" value="ECO:0007669"/>
    <property type="project" value="InterPro"/>
</dbReference>
<dbReference type="InterPro" id="IPR011957">
    <property type="entry name" value="Benz_CoA_lig"/>
</dbReference>
<dbReference type="RefSeq" id="WP_153824763.1">
    <property type="nucleotide sequence ID" value="NZ_WJIE01000023.1"/>
</dbReference>
<dbReference type="InterPro" id="IPR045851">
    <property type="entry name" value="AMP-bd_C_sf"/>
</dbReference>
<dbReference type="Pfam" id="PF00501">
    <property type="entry name" value="AMP-binding"/>
    <property type="match status" value="1"/>
</dbReference>
<dbReference type="EMBL" id="WJIE01000023">
    <property type="protein sequence ID" value="MRG97995.1"/>
    <property type="molecule type" value="Genomic_DNA"/>
</dbReference>
<sequence>MERPFEIPEDLNMADWFLRARLREGHGDRVAILAGDRRLTYADVDHLASRFGHVLRGLGVHPEERVIVALPDIPEFAGAFFGTLAIGGVVVMVNCHLKPDEIAYFYDYTRAAVAVVHADHLAAFVEATKGARHLRRILVVGGGETTEPHASFEALAEAAPDTIDLFPSHRDDAAIWIFSGGTTGRPKAAVQTHASFVNTTELFGKRVLGYGPGDRTLSVPKLYFGYATGCNLLFPFSVGGSTILFPERCTADALFEQIEKHRPTILINVPTMINHMVSHPDAAAQDLSCVRVSTSAGEALPVELYDRWKKTFGVELCDGLGTAEMWHIFLTNRPGDVRPGTLGKVVPGFEVKICDDDGREVPDGEVGWLWVRGRSRAIAYWQQMEKTMRVFRGEWYVSGDMLRKDADGYFVYCGRGDDMLKVGGKWLAPAEVENCLLRHPAVAECAVVGVPDENGLIKPHAYVLARETRPGLDAELKTFVREKLEPYKAPRELFLVDELPRTHLGKIDRGKLRRS</sequence>
<dbReference type="Gene3D" id="3.40.50.12780">
    <property type="entry name" value="N-terminal domain of ligase-like"/>
    <property type="match status" value="1"/>
</dbReference>
<evidence type="ECO:0000313" key="4">
    <source>
        <dbReference type="EMBL" id="MRG97995.1"/>
    </source>
</evidence>
<dbReference type="SUPFAM" id="SSF56801">
    <property type="entry name" value="Acetyl-CoA synthetase-like"/>
    <property type="match status" value="1"/>
</dbReference>
<evidence type="ECO:0000313" key="5">
    <source>
        <dbReference type="Proteomes" id="UP000440224"/>
    </source>
</evidence>
<dbReference type="GO" id="GO:0016405">
    <property type="term" value="F:CoA-ligase activity"/>
    <property type="evidence" value="ECO:0007669"/>
    <property type="project" value="InterPro"/>
</dbReference>
<comment type="caution">
    <text evidence="4">The sequence shown here is derived from an EMBL/GenBank/DDBJ whole genome shotgun (WGS) entry which is preliminary data.</text>
</comment>
<reference evidence="4 5" key="1">
    <citation type="submission" date="2019-10" db="EMBL/GenBank/DDBJ databases">
        <title>A soil myxobacterium in the family Polyangiaceae.</title>
        <authorList>
            <person name="Li Y."/>
            <person name="Wang J."/>
        </authorList>
    </citation>
    <scope>NUCLEOTIDE SEQUENCE [LARGE SCALE GENOMIC DNA]</scope>
    <source>
        <strain evidence="4 5">DSM 14734</strain>
    </source>
</reference>
<name>A0A6N7Q5N3_9BACT</name>
<dbReference type="InterPro" id="IPR042099">
    <property type="entry name" value="ANL_N_sf"/>
</dbReference>
<evidence type="ECO:0000256" key="1">
    <source>
        <dbReference type="ARBA" id="ARBA00022598"/>
    </source>
</evidence>
<organism evidence="4 5">
    <name type="scientific">Polyangium spumosum</name>
    <dbReference type="NCBI Taxonomy" id="889282"/>
    <lineage>
        <taxon>Bacteria</taxon>
        <taxon>Pseudomonadati</taxon>
        <taxon>Myxococcota</taxon>
        <taxon>Polyangia</taxon>
        <taxon>Polyangiales</taxon>
        <taxon>Polyangiaceae</taxon>
        <taxon>Polyangium</taxon>
    </lineage>
</organism>
<keyword evidence="1 4" id="KW-0436">Ligase</keyword>
<protein>
    <submittedName>
        <fullName evidence="4">Benzoate-CoA ligase family protein</fullName>
    </submittedName>
</protein>
<dbReference type="InterPro" id="IPR025110">
    <property type="entry name" value="AMP-bd_C"/>
</dbReference>
<dbReference type="OrthoDB" id="9799237at2"/>
<dbReference type="Proteomes" id="UP000440224">
    <property type="component" value="Unassembled WGS sequence"/>
</dbReference>
<dbReference type="AlphaFoldDB" id="A0A6N7Q5N3"/>
<keyword evidence="5" id="KW-1185">Reference proteome</keyword>
<dbReference type="GO" id="GO:0044550">
    <property type="term" value="P:secondary metabolite biosynthetic process"/>
    <property type="evidence" value="ECO:0007669"/>
    <property type="project" value="TreeGrafter"/>
</dbReference>
<dbReference type="InterPro" id="IPR000873">
    <property type="entry name" value="AMP-dep_synth/lig_dom"/>
</dbReference>
<dbReference type="NCBIfam" id="TIGR02262">
    <property type="entry name" value="benz_CoA_lig"/>
    <property type="match status" value="1"/>
</dbReference>
<accession>A0A6N7Q5N3</accession>
<dbReference type="PANTHER" id="PTHR43352">
    <property type="entry name" value="ACETYL-COA SYNTHETASE"/>
    <property type="match status" value="1"/>
</dbReference>
<gene>
    <name evidence="4" type="ORF">GF068_39715</name>
</gene>
<evidence type="ECO:0000259" key="2">
    <source>
        <dbReference type="Pfam" id="PF00501"/>
    </source>
</evidence>
<dbReference type="Pfam" id="PF13193">
    <property type="entry name" value="AMP-binding_C"/>
    <property type="match status" value="1"/>
</dbReference>
<dbReference type="PANTHER" id="PTHR43352:SF1">
    <property type="entry name" value="ANTHRANILATE--COA LIGASE"/>
    <property type="match status" value="1"/>
</dbReference>
<proteinExistence type="predicted"/>
<feature type="domain" description="AMP-binding enzyme C-terminal" evidence="3">
    <location>
        <begin position="431"/>
        <end position="506"/>
    </location>
</feature>
<feature type="domain" description="AMP-dependent synthetase/ligase" evidence="2">
    <location>
        <begin position="24"/>
        <end position="381"/>
    </location>
</feature>